<dbReference type="EMBL" id="JAZHXI010000002">
    <property type="protein sequence ID" value="KAL2074586.1"/>
    <property type="molecule type" value="Genomic_DNA"/>
</dbReference>
<evidence type="ECO:0000256" key="1">
    <source>
        <dbReference type="SAM" id="MobiDB-lite"/>
    </source>
</evidence>
<dbReference type="PANTHER" id="PTHR24359:SF1">
    <property type="entry name" value="INHIBITOR OF NUCLEAR FACTOR KAPPA-B KINASE EPSILON SUBUNIT HOMOLOG 1-RELATED"/>
    <property type="match status" value="1"/>
</dbReference>
<dbReference type="CDD" id="cd00180">
    <property type="entry name" value="PKc"/>
    <property type="match status" value="1"/>
</dbReference>
<reference evidence="3 4" key="1">
    <citation type="journal article" date="2024" name="Commun. Biol.">
        <title>Comparative genomic analysis of thermophilic fungi reveals convergent evolutionary adaptations and gene losses.</title>
        <authorList>
            <person name="Steindorff A.S."/>
            <person name="Aguilar-Pontes M.V."/>
            <person name="Robinson A.J."/>
            <person name="Andreopoulos B."/>
            <person name="LaButti K."/>
            <person name="Kuo A."/>
            <person name="Mondo S."/>
            <person name="Riley R."/>
            <person name="Otillar R."/>
            <person name="Haridas S."/>
            <person name="Lipzen A."/>
            <person name="Grimwood J."/>
            <person name="Schmutz J."/>
            <person name="Clum A."/>
            <person name="Reid I.D."/>
            <person name="Moisan M.C."/>
            <person name="Butler G."/>
            <person name="Nguyen T.T.M."/>
            <person name="Dewar K."/>
            <person name="Conant G."/>
            <person name="Drula E."/>
            <person name="Henrissat B."/>
            <person name="Hansel C."/>
            <person name="Singer S."/>
            <person name="Hutchinson M.I."/>
            <person name="de Vries R.P."/>
            <person name="Natvig D.O."/>
            <person name="Powell A.J."/>
            <person name="Tsang A."/>
            <person name="Grigoriev I.V."/>
        </authorList>
    </citation>
    <scope>NUCLEOTIDE SEQUENCE [LARGE SCALE GENOMIC DNA]</scope>
    <source>
        <strain evidence="3 4">CBS 494.80</strain>
    </source>
</reference>
<name>A0ABR4CYL7_9HELO</name>
<dbReference type="PROSITE" id="PS50011">
    <property type="entry name" value="PROTEIN_KINASE_DOM"/>
    <property type="match status" value="1"/>
</dbReference>
<comment type="caution">
    <text evidence="3">The sequence shown here is derived from an EMBL/GenBank/DDBJ whole genome shotgun (WGS) entry which is preliminary data.</text>
</comment>
<feature type="region of interest" description="Disordered" evidence="1">
    <location>
        <begin position="153"/>
        <end position="176"/>
    </location>
</feature>
<feature type="domain" description="Protein kinase" evidence="2">
    <location>
        <begin position="226"/>
        <end position="542"/>
    </location>
</feature>
<keyword evidence="4" id="KW-1185">Reference proteome</keyword>
<feature type="region of interest" description="Disordered" evidence="1">
    <location>
        <begin position="75"/>
        <end position="99"/>
    </location>
</feature>
<dbReference type="Pfam" id="PF00069">
    <property type="entry name" value="Pkinase"/>
    <property type="match status" value="1"/>
</dbReference>
<accession>A0ABR4CYL7</accession>
<dbReference type="SMART" id="SM00220">
    <property type="entry name" value="S_TKc"/>
    <property type="match status" value="1"/>
</dbReference>
<dbReference type="InterPro" id="IPR011009">
    <property type="entry name" value="Kinase-like_dom_sf"/>
</dbReference>
<evidence type="ECO:0000313" key="4">
    <source>
        <dbReference type="Proteomes" id="UP001595075"/>
    </source>
</evidence>
<gene>
    <name evidence="3" type="ORF">VTL71DRAFT_8364</name>
</gene>
<sequence length="542" mass="61244">MDQDGRVQSQLERYRRQSHQPVAEVVEDYVLFDHIESNLASQQDSTPPLLEWSTAGPSTTQQIYSQLGGISSYDLPRSYPAVQSQPTQEDSRVPDQSIRGSPNWAFGSPFFFSARSSPWIQASVTASPAWYSAKSSPMVAGIAMNNQNSRLARTESYKEPRVPQSPRLSAQRSLETDVPDQYRQSEYLLAVKSKGLILPVDQELNWSGKIGGGQHVEYSRGEELPFQALGLIGMSLTATVDKVRCKRILLARKTMTCGRRLTIDEALSEVEHLQKLRHPHIIQLVGSYMQGKKFSVLLYPVADCDLASFYEEVSQAMFQDAVVLGEERPSRMIPWFYGSPENTDCVQALSSFFSCLSNALSYIHSCYTKHLDIKPGNILVKKHPSYLYGYQVYIADFGISRSFLALDHSQTDTAIRRTPKYCAPEVWYQEHHGRAADIFSLGCVFMEMLTILSGHHLEDFSDFRSQTSDQTGAYHATIGQTVEWAYRIRPQLIENQPPLFLSQDYTLLLDHAIRMLAEKPGDRVLPSFPFCCGASREVYREE</sequence>
<evidence type="ECO:0000313" key="3">
    <source>
        <dbReference type="EMBL" id="KAL2074586.1"/>
    </source>
</evidence>
<dbReference type="Gene3D" id="3.30.200.20">
    <property type="entry name" value="Phosphorylase Kinase, domain 1"/>
    <property type="match status" value="1"/>
</dbReference>
<proteinExistence type="predicted"/>
<protein>
    <recommendedName>
        <fullName evidence="2">Protein kinase domain-containing protein</fullName>
    </recommendedName>
</protein>
<dbReference type="PANTHER" id="PTHR24359">
    <property type="entry name" value="SERINE/THREONINE-PROTEIN KINASE SBK1"/>
    <property type="match status" value="1"/>
</dbReference>
<dbReference type="Gene3D" id="1.10.510.10">
    <property type="entry name" value="Transferase(Phosphotransferase) domain 1"/>
    <property type="match status" value="1"/>
</dbReference>
<organism evidence="3 4">
    <name type="scientific">Oculimacula yallundae</name>
    <dbReference type="NCBI Taxonomy" id="86028"/>
    <lineage>
        <taxon>Eukaryota</taxon>
        <taxon>Fungi</taxon>
        <taxon>Dikarya</taxon>
        <taxon>Ascomycota</taxon>
        <taxon>Pezizomycotina</taxon>
        <taxon>Leotiomycetes</taxon>
        <taxon>Helotiales</taxon>
        <taxon>Ploettnerulaceae</taxon>
        <taxon>Oculimacula</taxon>
    </lineage>
</organism>
<dbReference type="Proteomes" id="UP001595075">
    <property type="component" value="Unassembled WGS sequence"/>
</dbReference>
<dbReference type="InterPro" id="IPR000719">
    <property type="entry name" value="Prot_kinase_dom"/>
</dbReference>
<evidence type="ECO:0000259" key="2">
    <source>
        <dbReference type="PROSITE" id="PS50011"/>
    </source>
</evidence>
<dbReference type="SUPFAM" id="SSF56112">
    <property type="entry name" value="Protein kinase-like (PK-like)"/>
    <property type="match status" value="1"/>
</dbReference>